<dbReference type="GO" id="GO:0009073">
    <property type="term" value="P:aromatic amino acid family biosynthetic process"/>
    <property type="evidence" value="ECO:0007669"/>
    <property type="project" value="UniProtKB-KW"/>
</dbReference>
<evidence type="ECO:0000256" key="5">
    <source>
        <dbReference type="ARBA" id="ARBA00023239"/>
    </source>
</evidence>
<feature type="domain" description="3-dehydroquinate synthase C-terminal" evidence="7">
    <location>
        <begin position="194"/>
        <end position="323"/>
    </location>
</feature>
<keyword evidence="2" id="KW-0028">Amino-acid biosynthesis</keyword>
<name>A0A1W1U9D4_9DEIO</name>
<sequence>MSTRSIQQDFTVRHQYPVHFTRGVFDLENPLLSLELRGPEQPGKVLFVLDEGVERAFPSVVQDIERYFGAHGIPVVQLLILPGGEQVKNDPSFLVNLYEALDVHHIDRHDHVVVLGGGALTDLVGFAASTSHRGIRLIRLPSTVLGQNDAAVGVKTSVNLFGKKNWLGTFTPPKAVINDLLFLEGLSQRDWLCGLAEAVKVALIKDRAFFEWLERHAAQLNQRDLDAMEYAVFRCAELHLEHIGRSGDPFERGSSRPLDYGHWAAHKLESISAHRIRHGEAVAFGVALDAMYAHLTGMLSARQLERILHLFRALRLPYLYRECAARDAQGGWALLEGLQEFREHLGGRLTISLIPTIGEQVDVHHVDAAILEQAYTNLVETEVLYAHP</sequence>
<dbReference type="NCBIfam" id="NF004852">
    <property type="entry name" value="PRK06203.1"/>
    <property type="match status" value="1"/>
</dbReference>
<dbReference type="RefSeq" id="WP_084044929.1">
    <property type="nucleotide sequence ID" value="NZ_FWWU01000001.1"/>
</dbReference>
<dbReference type="InterPro" id="IPR030960">
    <property type="entry name" value="DHQS/DOIS_N"/>
</dbReference>
<dbReference type="Pfam" id="PF01761">
    <property type="entry name" value="DHQ_synthase"/>
    <property type="match status" value="1"/>
</dbReference>
<reference evidence="8 9" key="1">
    <citation type="submission" date="2017-04" db="EMBL/GenBank/DDBJ databases">
        <authorList>
            <person name="Afonso C.L."/>
            <person name="Miller P.J."/>
            <person name="Scott M.A."/>
            <person name="Spackman E."/>
            <person name="Goraichik I."/>
            <person name="Dimitrov K.M."/>
            <person name="Suarez D.L."/>
            <person name="Swayne D.E."/>
        </authorList>
    </citation>
    <scope>NUCLEOTIDE SEQUENCE [LARGE SCALE GENOMIC DNA]</scope>
    <source>
        <strain evidence="8 9">KR-140</strain>
    </source>
</reference>
<keyword evidence="5" id="KW-0456">Lyase</keyword>
<organism evidence="8 9">
    <name type="scientific">Deinococcus hopiensis KR-140</name>
    <dbReference type="NCBI Taxonomy" id="695939"/>
    <lineage>
        <taxon>Bacteria</taxon>
        <taxon>Thermotogati</taxon>
        <taxon>Deinococcota</taxon>
        <taxon>Deinococci</taxon>
        <taxon>Deinococcales</taxon>
        <taxon>Deinococcaceae</taxon>
        <taxon>Deinococcus</taxon>
    </lineage>
</organism>
<dbReference type="GO" id="GO:0008652">
    <property type="term" value="P:amino acid biosynthetic process"/>
    <property type="evidence" value="ECO:0007669"/>
    <property type="project" value="UniProtKB-KW"/>
</dbReference>
<dbReference type="OrthoDB" id="9806583at2"/>
<dbReference type="PANTHER" id="PTHR43622">
    <property type="entry name" value="3-DEHYDROQUINATE SYNTHASE"/>
    <property type="match status" value="1"/>
</dbReference>
<protein>
    <submittedName>
        <fullName evidence="8">3-dehydroquinate synthase</fullName>
    </submittedName>
</protein>
<comment type="cofactor">
    <cofactor evidence="1">
        <name>NAD(+)</name>
        <dbReference type="ChEBI" id="CHEBI:57540"/>
    </cofactor>
</comment>
<keyword evidence="4" id="KW-0057">Aromatic amino acid biosynthesis</keyword>
<evidence type="ECO:0000259" key="6">
    <source>
        <dbReference type="Pfam" id="PF01761"/>
    </source>
</evidence>
<dbReference type="AlphaFoldDB" id="A0A1W1U9D4"/>
<evidence type="ECO:0000259" key="7">
    <source>
        <dbReference type="Pfam" id="PF24621"/>
    </source>
</evidence>
<dbReference type="PANTHER" id="PTHR43622:SF7">
    <property type="entry name" value="3-DEHYDROQUINATE SYNTHASE, CHLOROPLASTIC"/>
    <property type="match status" value="1"/>
</dbReference>
<accession>A0A1W1U9D4</accession>
<evidence type="ECO:0000256" key="2">
    <source>
        <dbReference type="ARBA" id="ARBA00022605"/>
    </source>
</evidence>
<keyword evidence="9" id="KW-1185">Reference proteome</keyword>
<gene>
    <name evidence="8" type="ORF">SAMN00790413_03866</name>
</gene>
<dbReference type="CDD" id="cd08198">
    <property type="entry name" value="DHQS-like"/>
    <property type="match status" value="1"/>
</dbReference>
<dbReference type="STRING" id="695939.SAMN00790413_03866"/>
<evidence type="ECO:0000256" key="4">
    <source>
        <dbReference type="ARBA" id="ARBA00023141"/>
    </source>
</evidence>
<dbReference type="Pfam" id="PF24621">
    <property type="entry name" value="DHQS_C"/>
    <property type="match status" value="1"/>
</dbReference>
<dbReference type="InterPro" id="IPR056179">
    <property type="entry name" value="DHQS_C"/>
</dbReference>
<proteinExistence type="predicted"/>
<dbReference type="Proteomes" id="UP000192582">
    <property type="component" value="Unassembled WGS sequence"/>
</dbReference>
<dbReference type="GO" id="GO:0003856">
    <property type="term" value="F:3-dehydroquinate synthase activity"/>
    <property type="evidence" value="ECO:0007669"/>
    <property type="project" value="TreeGrafter"/>
</dbReference>
<dbReference type="Gene3D" id="3.40.50.1970">
    <property type="match status" value="1"/>
</dbReference>
<keyword evidence="3" id="KW-0520">NAD</keyword>
<feature type="domain" description="3-dehydroquinate synthase N-terminal" evidence="6">
    <location>
        <begin position="80"/>
        <end position="191"/>
    </location>
</feature>
<evidence type="ECO:0000313" key="8">
    <source>
        <dbReference type="EMBL" id="SMB77698.1"/>
    </source>
</evidence>
<dbReference type="SUPFAM" id="SSF56796">
    <property type="entry name" value="Dehydroquinate synthase-like"/>
    <property type="match status" value="1"/>
</dbReference>
<dbReference type="Gene3D" id="1.20.1090.10">
    <property type="entry name" value="Dehydroquinate synthase-like - alpha domain"/>
    <property type="match status" value="1"/>
</dbReference>
<evidence type="ECO:0000256" key="1">
    <source>
        <dbReference type="ARBA" id="ARBA00001911"/>
    </source>
</evidence>
<dbReference type="EMBL" id="FWWU01000001">
    <property type="protein sequence ID" value="SMB77698.1"/>
    <property type="molecule type" value="Genomic_DNA"/>
</dbReference>
<evidence type="ECO:0000256" key="3">
    <source>
        <dbReference type="ARBA" id="ARBA00023027"/>
    </source>
</evidence>
<dbReference type="InterPro" id="IPR050071">
    <property type="entry name" value="Dehydroquinate_synthase"/>
</dbReference>
<evidence type="ECO:0000313" key="9">
    <source>
        <dbReference type="Proteomes" id="UP000192582"/>
    </source>
</evidence>